<evidence type="ECO:0000313" key="3">
    <source>
        <dbReference type="EMBL" id="KYO03021.1"/>
    </source>
</evidence>
<accession>A0A151LV19</accession>
<keyword evidence="1 3" id="KW-0689">Ribosomal protein</keyword>
<dbReference type="AlphaFoldDB" id="A0A151LV19"/>
<dbReference type="Gene3D" id="2.20.25.30">
    <property type="match status" value="1"/>
</dbReference>
<evidence type="ECO:0000256" key="2">
    <source>
        <dbReference type="ARBA" id="ARBA00023274"/>
    </source>
</evidence>
<gene>
    <name evidence="3" type="ORF">PRSY57_0209000</name>
</gene>
<name>A0A151LV19_PLARE</name>
<proteinExistence type="predicted"/>
<sequence length="35" mass="4099">MSRRTKKVGLTGKYGTRYGSSLHCYKKNLCRNMEM</sequence>
<dbReference type="VEuPathDB" id="PlasmoDB:PRCDC_0209000"/>
<dbReference type="Pfam" id="PF01780">
    <property type="entry name" value="Ribosomal_L37ae"/>
    <property type="match status" value="1"/>
</dbReference>
<dbReference type="GO" id="GO:0006412">
    <property type="term" value="P:translation"/>
    <property type="evidence" value="ECO:0007669"/>
    <property type="project" value="InterPro"/>
</dbReference>
<dbReference type="InterPro" id="IPR002674">
    <property type="entry name" value="Ribosomal_eL43"/>
</dbReference>
<dbReference type="GO" id="GO:0005840">
    <property type="term" value="C:ribosome"/>
    <property type="evidence" value="ECO:0007669"/>
    <property type="project" value="UniProtKB-KW"/>
</dbReference>
<dbReference type="EMBL" id="LVLA01000003">
    <property type="protein sequence ID" value="KYO03021.1"/>
    <property type="molecule type" value="Genomic_DNA"/>
</dbReference>
<organism evidence="3 4">
    <name type="scientific">Plasmodium reichenowi</name>
    <dbReference type="NCBI Taxonomy" id="5854"/>
    <lineage>
        <taxon>Eukaryota</taxon>
        <taxon>Sar</taxon>
        <taxon>Alveolata</taxon>
        <taxon>Apicomplexa</taxon>
        <taxon>Aconoidasida</taxon>
        <taxon>Haemosporida</taxon>
        <taxon>Plasmodiidae</taxon>
        <taxon>Plasmodium</taxon>
        <taxon>Plasmodium (Laverania)</taxon>
    </lineage>
</organism>
<dbReference type="GO" id="GO:0003735">
    <property type="term" value="F:structural constituent of ribosome"/>
    <property type="evidence" value="ECO:0007669"/>
    <property type="project" value="InterPro"/>
</dbReference>
<protein>
    <submittedName>
        <fullName evidence="3">60S ribosomal protein L37ae, putative</fullName>
    </submittedName>
</protein>
<keyword evidence="2" id="KW-0687">Ribonucleoprotein</keyword>
<dbReference type="RefSeq" id="XP_019970879.1">
    <property type="nucleotide sequence ID" value="XM_020114409.1"/>
</dbReference>
<dbReference type="GO" id="GO:1990904">
    <property type="term" value="C:ribonucleoprotein complex"/>
    <property type="evidence" value="ECO:0007669"/>
    <property type="project" value="UniProtKB-KW"/>
</dbReference>
<dbReference type="GeneID" id="30953701"/>
<reference evidence="3 4" key="1">
    <citation type="journal article" date="2016" name="Nat. Commun.">
        <title>Genomes of cryptic chimpanzee Plasmodium species reveal key evolutionary events leading to human malaria.</title>
        <authorList>
            <person name="Sundararaman S.A."/>
            <person name="Plenderleith L.J."/>
            <person name="Liu W."/>
            <person name="Loy D.E."/>
            <person name="Learn G.H."/>
            <person name="Li Y."/>
            <person name="Shaw K.S."/>
            <person name="Ayouba A."/>
            <person name="Peeters M."/>
            <person name="Speede S."/>
            <person name="Shaw G.M."/>
            <person name="Bushman F.D."/>
            <person name="Brisson D."/>
            <person name="Rayner J.C."/>
            <person name="Sharp P.M."/>
            <person name="Hahn B.H."/>
        </authorList>
    </citation>
    <scope>NUCLEOTIDE SEQUENCE [LARGE SCALE GENOMIC DNA]</scope>
    <source>
        <strain evidence="3 4">SY57</strain>
    </source>
</reference>
<dbReference type="Proteomes" id="UP000076359">
    <property type="component" value="Chromosome 2"/>
</dbReference>
<evidence type="ECO:0000313" key="4">
    <source>
        <dbReference type="Proteomes" id="UP000076359"/>
    </source>
</evidence>
<dbReference type="InterPro" id="IPR011331">
    <property type="entry name" value="Ribosomal_eL37/eL43"/>
</dbReference>
<evidence type="ECO:0000256" key="1">
    <source>
        <dbReference type="ARBA" id="ARBA00022980"/>
    </source>
</evidence>
<comment type="caution">
    <text evidence="3">The sequence shown here is derived from an EMBL/GenBank/DDBJ whole genome shotgun (WGS) entry which is preliminary data.</text>
</comment>
<dbReference type="OrthoDB" id="10258345at2759"/>